<organism evidence="1 2">
    <name type="scientific">Bacteroides finegoldii CL09T03C10</name>
    <dbReference type="NCBI Taxonomy" id="997888"/>
    <lineage>
        <taxon>Bacteria</taxon>
        <taxon>Pseudomonadati</taxon>
        <taxon>Bacteroidota</taxon>
        <taxon>Bacteroidia</taxon>
        <taxon>Bacteroidales</taxon>
        <taxon>Bacteroidaceae</taxon>
        <taxon>Bacteroides</taxon>
    </lineage>
</organism>
<evidence type="ECO:0000313" key="1">
    <source>
        <dbReference type="EMBL" id="EKJ89546.1"/>
    </source>
</evidence>
<reference evidence="1 2" key="1">
    <citation type="submission" date="2012-02" db="EMBL/GenBank/DDBJ databases">
        <title>The Genome Sequence of Bacteroides finegoldii CL09T03C10.</title>
        <authorList>
            <consortium name="The Broad Institute Genome Sequencing Platform"/>
            <person name="Earl A."/>
            <person name="Ward D."/>
            <person name="Feldgarden M."/>
            <person name="Gevers D."/>
            <person name="Zitomersky N.L."/>
            <person name="Coyne M.J."/>
            <person name="Comstock L.E."/>
            <person name="Young S.K."/>
            <person name="Zeng Q."/>
            <person name="Gargeya S."/>
            <person name="Fitzgerald M."/>
            <person name="Haas B."/>
            <person name="Abouelleil A."/>
            <person name="Alvarado L."/>
            <person name="Arachchi H.M."/>
            <person name="Berlin A."/>
            <person name="Chapman S.B."/>
            <person name="Gearin G."/>
            <person name="Goldberg J."/>
            <person name="Griggs A."/>
            <person name="Gujja S."/>
            <person name="Hansen M."/>
            <person name="Heiman D."/>
            <person name="Howarth C."/>
            <person name="Larimer J."/>
            <person name="Lui A."/>
            <person name="MacDonald P.J.P."/>
            <person name="McCowen C."/>
            <person name="Montmayeur A."/>
            <person name="Murphy C."/>
            <person name="Neiman D."/>
            <person name="Pearson M."/>
            <person name="Priest M."/>
            <person name="Roberts A."/>
            <person name="Saif S."/>
            <person name="Shea T."/>
            <person name="Sisk P."/>
            <person name="Stolte C."/>
            <person name="Sykes S."/>
            <person name="Wortman J."/>
            <person name="Nusbaum C."/>
            <person name="Birren B."/>
        </authorList>
    </citation>
    <scope>NUCLEOTIDE SEQUENCE [LARGE SCALE GENOMIC DNA]</scope>
    <source>
        <strain evidence="1 2">CL09T03C10</strain>
    </source>
</reference>
<name>K5CIF9_9BACE</name>
<dbReference type="EMBL" id="AGXW01000012">
    <property type="protein sequence ID" value="EKJ89546.1"/>
    <property type="molecule type" value="Genomic_DNA"/>
</dbReference>
<protein>
    <submittedName>
        <fullName evidence="1">Uncharacterized protein</fullName>
    </submittedName>
</protein>
<dbReference type="Proteomes" id="UP000007995">
    <property type="component" value="Unassembled WGS sequence"/>
</dbReference>
<comment type="caution">
    <text evidence="1">The sequence shown here is derived from an EMBL/GenBank/DDBJ whole genome shotgun (WGS) entry which is preliminary data.</text>
</comment>
<accession>K5CIF9</accession>
<sequence length="38" mass="4511">MSGFVHSRELKGLWLLAQGLTNVSPYKYREFNKRNRVD</sequence>
<dbReference type="AlphaFoldDB" id="K5CIF9"/>
<proteinExistence type="predicted"/>
<gene>
    <name evidence="1" type="ORF">HMPREF1057_03087</name>
</gene>
<dbReference type="HOGENOM" id="CLU_3324438_0_0_10"/>
<evidence type="ECO:0000313" key="2">
    <source>
        <dbReference type="Proteomes" id="UP000007995"/>
    </source>
</evidence>